<dbReference type="Proteomes" id="UP000067008">
    <property type="component" value="Chromosome 1"/>
</dbReference>
<proteinExistence type="predicted"/>
<gene>
    <name evidence="1" type="ORF">PI172_2038</name>
</gene>
<organism evidence="1 2">
    <name type="scientific">Prevotella intermedia</name>
    <dbReference type="NCBI Taxonomy" id="28131"/>
    <lineage>
        <taxon>Bacteria</taxon>
        <taxon>Pseudomonadati</taxon>
        <taxon>Bacteroidota</taxon>
        <taxon>Bacteroidia</taxon>
        <taxon>Bacteroidales</taxon>
        <taxon>Prevotellaceae</taxon>
        <taxon>Prevotella</taxon>
    </lineage>
</organism>
<name>A0AAD1BKC1_PREIN</name>
<dbReference type="AlphaFoldDB" id="A0AAD1BKC1"/>
<evidence type="ECO:0000313" key="1">
    <source>
        <dbReference type="EMBL" id="BAR96766.1"/>
    </source>
</evidence>
<protein>
    <submittedName>
        <fullName evidence="1">Uncharacterized protein</fullName>
    </submittedName>
</protein>
<reference evidence="1 2" key="1">
    <citation type="submission" date="2015-07" db="EMBL/GenBank/DDBJ databases">
        <title>Complete genome sequence of Prevotella intermedia strain 17-2.</title>
        <authorList>
            <person name="Nambu T."/>
        </authorList>
    </citation>
    <scope>NUCLEOTIDE SEQUENCE [LARGE SCALE GENOMIC DNA]</scope>
    <source>
        <strain evidence="1 2">17-2</strain>
    </source>
</reference>
<dbReference type="EMBL" id="AP014926">
    <property type="protein sequence ID" value="BAR96766.1"/>
    <property type="molecule type" value="Genomic_DNA"/>
</dbReference>
<evidence type="ECO:0000313" key="2">
    <source>
        <dbReference type="Proteomes" id="UP000067008"/>
    </source>
</evidence>
<accession>A0AAD1BKC1</accession>
<sequence length="45" mass="5322">MGYKRMLLLHLTVQLQCSYFFVFCKCKYCSYLLYALLSFSVISVP</sequence>